<sequence>MRPRPSCHVEAQPPAGIRCARRCPTSRSTATVPQSGPPAAPGTVGYGRLSINTQRRTAPMRSARSAQPW</sequence>
<protein>
    <submittedName>
        <fullName evidence="2">Uncharacterized protein</fullName>
    </submittedName>
</protein>
<evidence type="ECO:0000313" key="2">
    <source>
        <dbReference type="EMBL" id="AKG43690.1"/>
    </source>
</evidence>
<organism evidence="2 3">
    <name type="scientific">Streptomyces xiamenensis</name>
    <dbReference type="NCBI Taxonomy" id="408015"/>
    <lineage>
        <taxon>Bacteria</taxon>
        <taxon>Bacillati</taxon>
        <taxon>Actinomycetota</taxon>
        <taxon>Actinomycetes</taxon>
        <taxon>Kitasatosporales</taxon>
        <taxon>Streptomycetaceae</taxon>
        <taxon>Streptomyces</taxon>
    </lineage>
</organism>
<name>A0A0F7FV13_9ACTN</name>
<keyword evidence="3" id="KW-1185">Reference proteome</keyword>
<evidence type="ECO:0000313" key="3">
    <source>
        <dbReference type="Proteomes" id="UP000034034"/>
    </source>
</evidence>
<feature type="region of interest" description="Disordered" evidence="1">
    <location>
        <begin position="26"/>
        <end position="69"/>
    </location>
</feature>
<proteinExistence type="predicted"/>
<dbReference type="EMBL" id="CP009922">
    <property type="protein sequence ID" value="AKG43690.1"/>
    <property type="molecule type" value="Genomic_DNA"/>
</dbReference>
<evidence type="ECO:0000256" key="1">
    <source>
        <dbReference type="SAM" id="MobiDB-lite"/>
    </source>
</evidence>
<dbReference type="KEGG" id="sxi:SXIM_23060"/>
<dbReference type="AlphaFoldDB" id="A0A0F7FV13"/>
<dbReference type="Proteomes" id="UP000034034">
    <property type="component" value="Chromosome"/>
</dbReference>
<reference evidence="2" key="1">
    <citation type="submission" date="2019-08" db="EMBL/GenBank/DDBJ databases">
        <title>Complete genome sequence of a mangrove-derived Streptomyces xiamenensis.</title>
        <authorList>
            <person name="Xu J."/>
        </authorList>
    </citation>
    <scope>NUCLEOTIDE SEQUENCE</scope>
    <source>
        <strain evidence="2">318</strain>
    </source>
</reference>
<dbReference type="PATRIC" id="fig|408015.6.peg.2341"/>
<gene>
    <name evidence="2" type="ORF">SXIM_23060</name>
</gene>
<accession>A0A0F7FV13</accession>
<dbReference type="HOGENOM" id="CLU_2774355_0_0_11"/>